<feature type="compositionally biased region" description="Low complexity" evidence="1">
    <location>
        <begin position="126"/>
        <end position="142"/>
    </location>
</feature>
<dbReference type="EMBL" id="JAWWNJ010000133">
    <property type="protein sequence ID" value="KAK6984978.1"/>
    <property type="molecule type" value="Genomic_DNA"/>
</dbReference>
<feature type="region of interest" description="Disordered" evidence="1">
    <location>
        <begin position="27"/>
        <end position="49"/>
    </location>
</feature>
<evidence type="ECO:0000256" key="1">
    <source>
        <dbReference type="SAM" id="MobiDB-lite"/>
    </source>
</evidence>
<sequence>MHERGKKMGPTWTTFRQHRSRLSLQRPSVHLTPPHPTPAHPTPTPALRARSRRSHIALPAPHTAVNPGAYPRSSTSRLKRVACPLPGSPARGTVNSSCIINASDSVCKSARAPRPPPPQATIQSNPAASASRTTSPPRRSAALGPSTRDHRPQQADPHPHLRSYAPTTSTAMSPATPLALCRGHLAYKNASFFCTPQPQPRTSAVR</sequence>
<feature type="compositionally biased region" description="Pro residues" evidence="1">
    <location>
        <begin position="33"/>
        <end position="44"/>
    </location>
</feature>
<feature type="compositionally biased region" description="Basic and acidic residues" evidence="1">
    <location>
        <begin position="147"/>
        <end position="159"/>
    </location>
</feature>
<evidence type="ECO:0000313" key="3">
    <source>
        <dbReference type="Proteomes" id="UP001362999"/>
    </source>
</evidence>
<proteinExistence type="predicted"/>
<dbReference type="AlphaFoldDB" id="A0AAV9ZL70"/>
<reference evidence="2 3" key="1">
    <citation type="journal article" date="2024" name="J Genomics">
        <title>Draft genome sequencing and assembly of Favolaschia claudopus CIRM-BRFM 2984 isolated from oak limbs.</title>
        <authorList>
            <person name="Navarro D."/>
            <person name="Drula E."/>
            <person name="Chaduli D."/>
            <person name="Cazenave R."/>
            <person name="Ahrendt S."/>
            <person name="Wang J."/>
            <person name="Lipzen A."/>
            <person name="Daum C."/>
            <person name="Barry K."/>
            <person name="Grigoriev I.V."/>
            <person name="Favel A."/>
            <person name="Rosso M.N."/>
            <person name="Martin F."/>
        </authorList>
    </citation>
    <scope>NUCLEOTIDE SEQUENCE [LARGE SCALE GENOMIC DNA]</scope>
    <source>
        <strain evidence="2 3">CIRM-BRFM 2984</strain>
    </source>
</reference>
<comment type="caution">
    <text evidence="2">The sequence shown here is derived from an EMBL/GenBank/DDBJ whole genome shotgun (WGS) entry which is preliminary data.</text>
</comment>
<organism evidence="2 3">
    <name type="scientific">Favolaschia claudopus</name>
    <dbReference type="NCBI Taxonomy" id="2862362"/>
    <lineage>
        <taxon>Eukaryota</taxon>
        <taxon>Fungi</taxon>
        <taxon>Dikarya</taxon>
        <taxon>Basidiomycota</taxon>
        <taxon>Agaricomycotina</taxon>
        <taxon>Agaricomycetes</taxon>
        <taxon>Agaricomycetidae</taxon>
        <taxon>Agaricales</taxon>
        <taxon>Marasmiineae</taxon>
        <taxon>Mycenaceae</taxon>
        <taxon>Favolaschia</taxon>
    </lineage>
</organism>
<protein>
    <submittedName>
        <fullName evidence="2">Uncharacterized protein</fullName>
    </submittedName>
</protein>
<feature type="region of interest" description="Disordered" evidence="1">
    <location>
        <begin position="108"/>
        <end position="172"/>
    </location>
</feature>
<accession>A0AAV9ZL70</accession>
<evidence type="ECO:0000313" key="2">
    <source>
        <dbReference type="EMBL" id="KAK6984978.1"/>
    </source>
</evidence>
<feature type="compositionally biased region" description="Low complexity" evidence="1">
    <location>
        <begin position="163"/>
        <end position="172"/>
    </location>
</feature>
<gene>
    <name evidence="2" type="ORF">R3P38DRAFT_3451023</name>
</gene>
<keyword evidence="3" id="KW-1185">Reference proteome</keyword>
<dbReference type="Proteomes" id="UP001362999">
    <property type="component" value="Unassembled WGS sequence"/>
</dbReference>
<name>A0AAV9ZL70_9AGAR</name>